<accession>A0A414PSM0</accession>
<reference evidence="3 4" key="1">
    <citation type="submission" date="2018-08" db="EMBL/GenBank/DDBJ databases">
        <title>A genome reference for cultivated species of the human gut microbiota.</title>
        <authorList>
            <person name="Zou Y."/>
            <person name="Xue W."/>
            <person name="Luo G."/>
        </authorList>
    </citation>
    <scope>NUCLEOTIDE SEQUENCE [LARGE SCALE GENOMIC DNA]</scope>
    <source>
        <strain evidence="3 4">AM25-1</strain>
    </source>
</reference>
<comment type="caution">
    <text evidence="3">The sequence shown here is derived from an EMBL/GenBank/DDBJ whole genome shotgun (WGS) entry which is preliminary data.</text>
</comment>
<dbReference type="PANTHER" id="PTHR35535:SF1">
    <property type="entry name" value="HEAT SHOCK PROTEIN HSLJ"/>
    <property type="match status" value="1"/>
</dbReference>
<dbReference type="InterPro" id="IPR005184">
    <property type="entry name" value="DUF306_Meta_HslJ"/>
</dbReference>
<keyword evidence="1" id="KW-0732">Signal</keyword>
<dbReference type="Pfam" id="PF03724">
    <property type="entry name" value="META"/>
    <property type="match status" value="1"/>
</dbReference>
<dbReference type="PROSITE" id="PS51257">
    <property type="entry name" value="PROKAR_LIPOPROTEIN"/>
    <property type="match status" value="1"/>
</dbReference>
<dbReference type="InterPro" id="IPR038670">
    <property type="entry name" value="HslJ-like_sf"/>
</dbReference>
<evidence type="ECO:0000313" key="3">
    <source>
        <dbReference type="EMBL" id="RHF71554.1"/>
    </source>
</evidence>
<evidence type="ECO:0000256" key="1">
    <source>
        <dbReference type="SAM" id="SignalP"/>
    </source>
</evidence>
<protein>
    <submittedName>
        <fullName evidence="3">META domain-containing protein</fullName>
    </submittedName>
</protein>
<gene>
    <name evidence="3" type="ORF">DW663_08465</name>
</gene>
<dbReference type="Proteomes" id="UP000284676">
    <property type="component" value="Unassembled WGS sequence"/>
</dbReference>
<sequence length="142" mass="15350">MKKSLIILTLAGALLGGCTALEKTSETAEKVNNVTQTAQTMLNINSISGVEYTLENSDITITFDNTKIYGFSGVNRYFGAVKVQGNNITIENVASTMMAGPQNKMEEESNYLKALAEMTSMTIGDKTITLTGNGKTLKFFTK</sequence>
<dbReference type="EMBL" id="QRHL01000014">
    <property type="protein sequence ID" value="RHF71554.1"/>
    <property type="molecule type" value="Genomic_DNA"/>
</dbReference>
<feature type="signal peptide" evidence="1">
    <location>
        <begin position="1"/>
        <end position="20"/>
    </location>
</feature>
<dbReference type="PANTHER" id="PTHR35535">
    <property type="entry name" value="HEAT SHOCK PROTEIN HSLJ"/>
    <property type="match status" value="1"/>
</dbReference>
<dbReference type="Gene3D" id="2.40.128.270">
    <property type="match status" value="1"/>
</dbReference>
<dbReference type="RefSeq" id="WP_117709013.1">
    <property type="nucleotide sequence ID" value="NZ_CAEUHP010000001.1"/>
</dbReference>
<dbReference type="AlphaFoldDB" id="A0A414PSM0"/>
<evidence type="ECO:0000259" key="2">
    <source>
        <dbReference type="Pfam" id="PF03724"/>
    </source>
</evidence>
<evidence type="ECO:0000313" key="4">
    <source>
        <dbReference type="Proteomes" id="UP000284676"/>
    </source>
</evidence>
<feature type="domain" description="DUF306" evidence="2">
    <location>
        <begin position="43"/>
        <end position="137"/>
    </location>
</feature>
<dbReference type="InterPro" id="IPR053147">
    <property type="entry name" value="Hsp_HslJ-like"/>
</dbReference>
<feature type="chain" id="PRO_5019210204" evidence="1">
    <location>
        <begin position="21"/>
        <end position="142"/>
    </location>
</feature>
<organism evidence="3 4">
    <name type="scientific">Fusobacterium mortiferum</name>
    <dbReference type="NCBI Taxonomy" id="850"/>
    <lineage>
        <taxon>Bacteria</taxon>
        <taxon>Fusobacteriati</taxon>
        <taxon>Fusobacteriota</taxon>
        <taxon>Fusobacteriia</taxon>
        <taxon>Fusobacteriales</taxon>
        <taxon>Fusobacteriaceae</taxon>
        <taxon>Fusobacterium</taxon>
    </lineage>
</organism>
<name>A0A414PSM0_FUSMR</name>
<proteinExistence type="predicted"/>